<name>A0A5B7D734_PORTR</name>
<evidence type="ECO:0000313" key="2">
    <source>
        <dbReference type="Proteomes" id="UP000324222"/>
    </source>
</evidence>
<sequence>MWRHNDRLTSLKLTDLMPKQNLELHNKQLVYNNTDCLAPVPRPPDESGHVTGGPRELPLHPLHSWRDTCNEEHLAELRVKCQSSSGRTQQSQRCVTGPARQHKSPLLLSCTQHSNTHSHYASMHSLGTSTFTGHQLIQQCIGGLLLNLTLEQFKEVEGRAWMAWMAAQPAGVACEAVGTRYMSDW</sequence>
<reference evidence="1 2" key="1">
    <citation type="submission" date="2019-05" db="EMBL/GenBank/DDBJ databases">
        <title>Another draft genome of Portunus trituberculatus and its Hox gene families provides insights of decapod evolution.</title>
        <authorList>
            <person name="Jeong J.-H."/>
            <person name="Song I."/>
            <person name="Kim S."/>
            <person name="Choi T."/>
            <person name="Kim D."/>
            <person name="Ryu S."/>
            <person name="Kim W."/>
        </authorList>
    </citation>
    <scope>NUCLEOTIDE SEQUENCE [LARGE SCALE GENOMIC DNA]</scope>
    <source>
        <tissue evidence="1">Muscle</tissue>
    </source>
</reference>
<dbReference type="EMBL" id="VSRR010000559">
    <property type="protein sequence ID" value="MPC17100.1"/>
    <property type="molecule type" value="Genomic_DNA"/>
</dbReference>
<gene>
    <name evidence="1" type="ORF">E2C01_009946</name>
</gene>
<organism evidence="1 2">
    <name type="scientific">Portunus trituberculatus</name>
    <name type="common">Swimming crab</name>
    <name type="synonym">Neptunus trituberculatus</name>
    <dbReference type="NCBI Taxonomy" id="210409"/>
    <lineage>
        <taxon>Eukaryota</taxon>
        <taxon>Metazoa</taxon>
        <taxon>Ecdysozoa</taxon>
        <taxon>Arthropoda</taxon>
        <taxon>Crustacea</taxon>
        <taxon>Multicrustacea</taxon>
        <taxon>Malacostraca</taxon>
        <taxon>Eumalacostraca</taxon>
        <taxon>Eucarida</taxon>
        <taxon>Decapoda</taxon>
        <taxon>Pleocyemata</taxon>
        <taxon>Brachyura</taxon>
        <taxon>Eubrachyura</taxon>
        <taxon>Portunoidea</taxon>
        <taxon>Portunidae</taxon>
        <taxon>Portuninae</taxon>
        <taxon>Portunus</taxon>
    </lineage>
</organism>
<dbReference type="OrthoDB" id="4507at2759"/>
<evidence type="ECO:0000313" key="1">
    <source>
        <dbReference type="EMBL" id="MPC17100.1"/>
    </source>
</evidence>
<proteinExistence type="predicted"/>
<dbReference type="AlphaFoldDB" id="A0A5B7D734"/>
<accession>A0A5B7D734</accession>
<keyword evidence="2" id="KW-1185">Reference proteome</keyword>
<protein>
    <submittedName>
        <fullName evidence="1">Uncharacterized protein</fullName>
    </submittedName>
</protein>
<dbReference type="Proteomes" id="UP000324222">
    <property type="component" value="Unassembled WGS sequence"/>
</dbReference>
<comment type="caution">
    <text evidence="1">The sequence shown here is derived from an EMBL/GenBank/DDBJ whole genome shotgun (WGS) entry which is preliminary data.</text>
</comment>